<name>A2Q2L4_MEDTR</name>
<reference evidence="2" key="1">
    <citation type="submission" date="2004-10" db="EMBL/GenBank/DDBJ databases">
        <authorList>
            <person name="Town C.D."/>
        </authorList>
    </citation>
    <scope>NUCLEOTIDE SEQUENCE</scope>
</reference>
<keyword evidence="2" id="KW-0548">Nucleotidyltransferase</keyword>
<keyword evidence="1" id="KW-1133">Transmembrane helix</keyword>
<evidence type="ECO:0000313" key="2">
    <source>
        <dbReference type="EMBL" id="ABN06151.1"/>
    </source>
</evidence>
<keyword evidence="2" id="KW-0695">RNA-directed DNA polymerase</keyword>
<keyword evidence="2" id="KW-0808">Transferase</keyword>
<sequence length="173" mass="19645">MKNTVDSELFSGYTFKEGEDRFSHLQYADDTMILGEKGLKVNFHKSLLVGINISQRWLEEVATILNCKVGSFPFKYLGLPIGANPWRFSTWQSVIDVVRSRLSKWIHKKLSIGGCVVIIKLVLSAITVYYLSFFKALVGIISKLESLLKKFLWEGVRMRGKLIGLVEIRCVGL</sequence>
<proteinExistence type="predicted"/>
<keyword evidence="1" id="KW-0472">Membrane</keyword>
<accession>A2Q2L4</accession>
<dbReference type="GO" id="GO:0003964">
    <property type="term" value="F:RNA-directed DNA polymerase activity"/>
    <property type="evidence" value="ECO:0007669"/>
    <property type="project" value="UniProtKB-KW"/>
</dbReference>
<gene>
    <name evidence="2" type="ORF">MtrDRAFT_AC151520g45v2</name>
</gene>
<dbReference type="PANTHER" id="PTHR33116">
    <property type="entry name" value="REVERSE TRANSCRIPTASE ZINC-BINDING DOMAIN-CONTAINING PROTEIN-RELATED-RELATED"/>
    <property type="match status" value="1"/>
</dbReference>
<feature type="transmembrane region" description="Helical" evidence="1">
    <location>
        <begin position="110"/>
        <end position="131"/>
    </location>
</feature>
<dbReference type="EMBL" id="AC151520">
    <property type="protein sequence ID" value="ABN06151.1"/>
    <property type="molecule type" value="Genomic_DNA"/>
</dbReference>
<keyword evidence="1" id="KW-0812">Transmembrane</keyword>
<protein>
    <submittedName>
        <fullName evidence="2">Non-LTR retroelement reverse transcriptase-like, related</fullName>
    </submittedName>
</protein>
<dbReference type="PANTHER" id="PTHR33116:SF78">
    <property type="entry name" value="OS12G0587133 PROTEIN"/>
    <property type="match status" value="1"/>
</dbReference>
<reference evidence="2" key="2">
    <citation type="submission" date="2007-03" db="EMBL/GenBank/DDBJ databases">
        <authorList>
            <consortium name="The International Medicago Genome Annotation Group"/>
        </authorList>
    </citation>
    <scope>NUCLEOTIDE SEQUENCE</scope>
</reference>
<organism evidence="2">
    <name type="scientific">Medicago truncatula</name>
    <name type="common">Barrel medic</name>
    <name type="synonym">Medicago tribuloides</name>
    <dbReference type="NCBI Taxonomy" id="3880"/>
    <lineage>
        <taxon>Eukaryota</taxon>
        <taxon>Viridiplantae</taxon>
        <taxon>Streptophyta</taxon>
        <taxon>Embryophyta</taxon>
        <taxon>Tracheophyta</taxon>
        <taxon>Spermatophyta</taxon>
        <taxon>Magnoliopsida</taxon>
        <taxon>eudicotyledons</taxon>
        <taxon>Gunneridae</taxon>
        <taxon>Pentapetalae</taxon>
        <taxon>rosids</taxon>
        <taxon>fabids</taxon>
        <taxon>Fabales</taxon>
        <taxon>Fabaceae</taxon>
        <taxon>Papilionoideae</taxon>
        <taxon>50 kb inversion clade</taxon>
        <taxon>NPAAA clade</taxon>
        <taxon>Hologalegina</taxon>
        <taxon>IRL clade</taxon>
        <taxon>Trifolieae</taxon>
        <taxon>Medicago</taxon>
    </lineage>
</organism>
<evidence type="ECO:0000256" key="1">
    <source>
        <dbReference type="SAM" id="Phobius"/>
    </source>
</evidence>
<dbReference type="AlphaFoldDB" id="A2Q2L4"/>